<dbReference type="Pfam" id="PF13535">
    <property type="entry name" value="ATP-grasp_4"/>
    <property type="match status" value="1"/>
</dbReference>
<keyword evidence="1" id="KW-0436">Ligase</keyword>
<dbReference type="Gene3D" id="3.30.470.20">
    <property type="entry name" value="ATP-grasp fold, B domain"/>
    <property type="match status" value="1"/>
</dbReference>
<keyword evidence="3 4" id="KW-0067">ATP-binding</keyword>
<dbReference type="Gene3D" id="3.40.50.20">
    <property type="match status" value="1"/>
</dbReference>
<protein>
    <submittedName>
        <fullName evidence="6">ATP-grasp domain-containing protein</fullName>
    </submittedName>
</protein>
<dbReference type="InterPro" id="IPR052032">
    <property type="entry name" value="ATP-dep_AA_Ligase"/>
</dbReference>
<dbReference type="PANTHER" id="PTHR43585:SF2">
    <property type="entry name" value="ATP-GRASP ENZYME FSQD"/>
    <property type="match status" value="1"/>
</dbReference>
<evidence type="ECO:0000256" key="4">
    <source>
        <dbReference type="PROSITE-ProRule" id="PRU00409"/>
    </source>
</evidence>
<evidence type="ECO:0000256" key="1">
    <source>
        <dbReference type="ARBA" id="ARBA00022598"/>
    </source>
</evidence>
<name>A0A1H7KAL6_9FIRM</name>
<proteinExistence type="predicted"/>
<dbReference type="GO" id="GO:0046872">
    <property type="term" value="F:metal ion binding"/>
    <property type="evidence" value="ECO:0007669"/>
    <property type="project" value="InterPro"/>
</dbReference>
<evidence type="ECO:0000256" key="2">
    <source>
        <dbReference type="ARBA" id="ARBA00022741"/>
    </source>
</evidence>
<sequence>MKKILVLPGTEWQIPLIRKIKELGHKVHVVNPVKNAEVIELADYFFESDIFEIDKIEQYAKENNIDAVISDECDIAMPVVAELGKRLNVNTLSTEVAALFTDKFLMREHCKKIGLKGISYKLCREVEEAIQFQKEINGPIIMKPLDSNASHGVFKANSEEDIKANFNETLSFSRRDSVVLVERYIEGTEFTVDGIKTPNGHYTLAISEKKHFIHNENIANELYFSHYNQRFDYEKLKYINDYFVNNSPLEMGLTHAEYKYENGQFYLIEIGARGGGNMISSIITEYMSGYDSYEYLINYSLGYLDNDKEFRISHDKRYRTSVLKFFETPSDGGIVKGVDGEDYLKKESAIKAYRFNFNIGDYIENAKNDSVRIGFYIACEDNEQKLKVIMDEVDKRVKIKVLQ</sequence>
<dbReference type="InterPro" id="IPR013815">
    <property type="entry name" value="ATP_grasp_subdomain_1"/>
</dbReference>
<dbReference type="InterPro" id="IPR011761">
    <property type="entry name" value="ATP-grasp"/>
</dbReference>
<reference evidence="7" key="1">
    <citation type="submission" date="2016-10" db="EMBL/GenBank/DDBJ databases">
        <authorList>
            <person name="Varghese N."/>
        </authorList>
    </citation>
    <scope>NUCLEOTIDE SEQUENCE [LARGE SCALE GENOMIC DNA]</scope>
    <source>
        <strain evidence="7">ACV-9</strain>
    </source>
</reference>
<dbReference type="PANTHER" id="PTHR43585">
    <property type="entry name" value="FUMIPYRROLE BIOSYNTHESIS PROTEIN C"/>
    <property type="match status" value="1"/>
</dbReference>
<evidence type="ECO:0000256" key="3">
    <source>
        <dbReference type="ARBA" id="ARBA00022840"/>
    </source>
</evidence>
<dbReference type="Gene3D" id="3.30.1490.20">
    <property type="entry name" value="ATP-grasp fold, A domain"/>
    <property type="match status" value="1"/>
</dbReference>
<dbReference type="Proteomes" id="UP000182321">
    <property type="component" value="Unassembled WGS sequence"/>
</dbReference>
<dbReference type="EMBL" id="FNZX01000012">
    <property type="protein sequence ID" value="SEK82965.1"/>
    <property type="molecule type" value="Genomic_DNA"/>
</dbReference>
<gene>
    <name evidence="6" type="ORF">SAMN02910377_01928</name>
</gene>
<evidence type="ECO:0000313" key="7">
    <source>
        <dbReference type="Proteomes" id="UP000182321"/>
    </source>
</evidence>
<evidence type="ECO:0000313" key="6">
    <source>
        <dbReference type="EMBL" id="SEK82965.1"/>
    </source>
</evidence>
<dbReference type="AlphaFoldDB" id="A0A1H7KAL6"/>
<dbReference type="SUPFAM" id="SSF56059">
    <property type="entry name" value="Glutathione synthetase ATP-binding domain-like"/>
    <property type="match status" value="1"/>
</dbReference>
<dbReference type="RefSeq" id="WP_074791400.1">
    <property type="nucleotide sequence ID" value="NZ_FNZX01000012.1"/>
</dbReference>
<organism evidence="6 7">
    <name type="scientific">Pseudobutyrivibrio ruminis</name>
    <dbReference type="NCBI Taxonomy" id="46206"/>
    <lineage>
        <taxon>Bacteria</taxon>
        <taxon>Bacillati</taxon>
        <taxon>Bacillota</taxon>
        <taxon>Clostridia</taxon>
        <taxon>Lachnospirales</taxon>
        <taxon>Lachnospiraceae</taxon>
        <taxon>Pseudobutyrivibrio</taxon>
    </lineage>
</organism>
<dbReference type="GO" id="GO:0005524">
    <property type="term" value="F:ATP binding"/>
    <property type="evidence" value="ECO:0007669"/>
    <property type="project" value="UniProtKB-UniRule"/>
</dbReference>
<accession>A0A1H7KAL6</accession>
<keyword evidence="7" id="KW-1185">Reference proteome</keyword>
<dbReference type="PROSITE" id="PS50975">
    <property type="entry name" value="ATP_GRASP"/>
    <property type="match status" value="1"/>
</dbReference>
<dbReference type="GO" id="GO:0016874">
    <property type="term" value="F:ligase activity"/>
    <property type="evidence" value="ECO:0007669"/>
    <property type="project" value="UniProtKB-KW"/>
</dbReference>
<keyword evidence="2 4" id="KW-0547">Nucleotide-binding</keyword>
<feature type="domain" description="ATP-grasp" evidence="5">
    <location>
        <begin position="107"/>
        <end position="301"/>
    </location>
</feature>
<evidence type="ECO:0000259" key="5">
    <source>
        <dbReference type="PROSITE" id="PS50975"/>
    </source>
</evidence>